<reference evidence="2 3" key="1">
    <citation type="submission" date="2019-07" db="EMBL/GenBank/DDBJ databases">
        <title>Genome sequencing for Ferrovibrio sp. K5.</title>
        <authorList>
            <person name="Park S.-J."/>
        </authorList>
    </citation>
    <scope>NUCLEOTIDE SEQUENCE [LARGE SCALE GENOMIC DNA]</scope>
    <source>
        <strain evidence="2 3">K5</strain>
    </source>
</reference>
<dbReference type="EMBL" id="CP041636">
    <property type="protein sequence ID" value="QDO97913.1"/>
    <property type="molecule type" value="Genomic_DNA"/>
</dbReference>
<dbReference type="RefSeq" id="WP_144068894.1">
    <property type="nucleotide sequence ID" value="NZ_CP041636.1"/>
</dbReference>
<gene>
    <name evidence="2" type="ORF">FNB15_11830</name>
</gene>
<dbReference type="AlphaFoldDB" id="A0A516H2B4"/>
<accession>A0A516H2B4</accession>
<keyword evidence="1" id="KW-0472">Membrane</keyword>
<sequence length="381" mass="41267">MTKPGRFLLRMVLFLAGVGVVVAVLHNTLLRAFMANVALNSLIGAVLLIGILYTFRQVWEIGREASWVEAWQKAQRSGGGGNIGEPSSLLAPLARMLANRSPRGSLHATATRALLDSVGSRLDEGREISRYFIGLMVFLGLLGTFWGLLETINAVADTINGLSLNANEDINALFNKLKGGLETPLTGMGLAFSASMMGLAGSLIVGFLDLQAGQAQNRFYNDLEEWLAGFTRVGGSTVTEGEQSVPAYVQALLEQTADSLDNLQRTMARGEDSRTQTGAALLQLNEKLSLLTEQMRAEQGLLLKLTEHQIEMRPIMAKLAQSADGGNFDAASRGHLRNIDVLLTRMLDDAAQGRAKLIDDMRAEIKLLSRTIAASADNQRR</sequence>
<name>A0A516H2B4_9PROT</name>
<keyword evidence="2" id="KW-0969">Cilium</keyword>
<dbReference type="Proteomes" id="UP000317496">
    <property type="component" value="Chromosome"/>
</dbReference>
<keyword evidence="3" id="KW-1185">Reference proteome</keyword>
<organism evidence="2 3">
    <name type="scientific">Ferrovibrio terrae</name>
    <dbReference type="NCBI Taxonomy" id="2594003"/>
    <lineage>
        <taxon>Bacteria</taxon>
        <taxon>Pseudomonadati</taxon>
        <taxon>Pseudomonadota</taxon>
        <taxon>Alphaproteobacteria</taxon>
        <taxon>Rhodospirillales</taxon>
        <taxon>Rhodospirillaceae</taxon>
        <taxon>Ferrovibrio</taxon>
    </lineage>
</organism>
<dbReference type="OrthoDB" id="9794540at2"/>
<evidence type="ECO:0000313" key="2">
    <source>
        <dbReference type="EMBL" id="QDO97913.1"/>
    </source>
</evidence>
<evidence type="ECO:0000256" key="1">
    <source>
        <dbReference type="SAM" id="Phobius"/>
    </source>
</evidence>
<evidence type="ECO:0000313" key="3">
    <source>
        <dbReference type="Proteomes" id="UP000317496"/>
    </source>
</evidence>
<keyword evidence="2" id="KW-0282">Flagellum</keyword>
<keyword evidence="2" id="KW-0966">Cell projection</keyword>
<protein>
    <submittedName>
        <fullName evidence="2">Flagellar motor protein MotA</fullName>
    </submittedName>
</protein>
<feature type="transmembrane region" description="Helical" evidence="1">
    <location>
        <begin position="131"/>
        <end position="149"/>
    </location>
</feature>
<keyword evidence="1" id="KW-0812">Transmembrane</keyword>
<proteinExistence type="predicted"/>
<feature type="transmembrane region" description="Helical" evidence="1">
    <location>
        <begin position="32"/>
        <end position="55"/>
    </location>
</feature>
<dbReference type="KEGG" id="fer:FNB15_11830"/>
<keyword evidence="1" id="KW-1133">Transmembrane helix</keyword>
<feature type="transmembrane region" description="Helical" evidence="1">
    <location>
        <begin position="7"/>
        <end position="26"/>
    </location>
</feature>
<feature type="transmembrane region" description="Helical" evidence="1">
    <location>
        <begin position="185"/>
        <end position="208"/>
    </location>
</feature>